<dbReference type="CDD" id="cd06261">
    <property type="entry name" value="TM_PBP2"/>
    <property type="match status" value="1"/>
</dbReference>
<organism evidence="9 10">
    <name type="scientific">Schinkia azotoformans MEV2011</name>
    <dbReference type="NCBI Taxonomy" id="1348973"/>
    <lineage>
        <taxon>Bacteria</taxon>
        <taxon>Bacillati</taxon>
        <taxon>Bacillota</taxon>
        <taxon>Bacilli</taxon>
        <taxon>Bacillales</taxon>
        <taxon>Bacillaceae</taxon>
        <taxon>Calidifontibacillus/Schinkia group</taxon>
        <taxon>Schinkia</taxon>
    </lineage>
</organism>
<keyword evidence="5 7" id="KW-1133">Transmembrane helix</keyword>
<dbReference type="InterPro" id="IPR035906">
    <property type="entry name" value="MetI-like_sf"/>
</dbReference>
<evidence type="ECO:0000256" key="1">
    <source>
        <dbReference type="ARBA" id="ARBA00004651"/>
    </source>
</evidence>
<evidence type="ECO:0000256" key="5">
    <source>
        <dbReference type="ARBA" id="ARBA00022989"/>
    </source>
</evidence>
<accession>A0A072NM58</accession>
<keyword evidence="3" id="KW-1003">Cell membrane</keyword>
<keyword evidence="6 7" id="KW-0472">Membrane</keyword>
<keyword evidence="2 7" id="KW-0813">Transport</keyword>
<name>A0A072NM58_SCHAZ</name>
<proteinExistence type="inferred from homology"/>
<feature type="transmembrane region" description="Helical" evidence="7">
    <location>
        <begin position="277"/>
        <end position="297"/>
    </location>
</feature>
<feature type="transmembrane region" description="Helical" evidence="7">
    <location>
        <begin position="172"/>
        <end position="190"/>
    </location>
</feature>
<comment type="similarity">
    <text evidence="7">Belongs to the binding-protein-dependent transport system permease family.</text>
</comment>
<evidence type="ECO:0000256" key="3">
    <source>
        <dbReference type="ARBA" id="ARBA00022475"/>
    </source>
</evidence>
<evidence type="ECO:0000256" key="4">
    <source>
        <dbReference type="ARBA" id="ARBA00022692"/>
    </source>
</evidence>
<dbReference type="Pfam" id="PF19300">
    <property type="entry name" value="BPD_transp_1_N"/>
    <property type="match status" value="1"/>
</dbReference>
<evidence type="ECO:0000313" key="10">
    <source>
        <dbReference type="Proteomes" id="UP000027936"/>
    </source>
</evidence>
<dbReference type="PROSITE" id="PS50928">
    <property type="entry name" value="ABC_TM1"/>
    <property type="match status" value="1"/>
</dbReference>
<comment type="subcellular location">
    <subcellularLocation>
        <location evidence="1 7">Cell membrane</location>
        <topology evidence="1 7">Multi-pass membrane protein</topology>
    </subcellularLocation>
</comment>
<feature type="transmembrane region" description="Helical" evidence="7">
    <location>
        <begin position="103"/>
        <end position="120"/>
    </location>
</feature>
<dbReference type="PANTHER" id="PTHR43163:SF6">
    <property type="entry name" value="DIPEPTIDE TRANSPORT SYSTEM PERMEASE PROTEIN DPPB-RELATED"/>
    <property type="match status" value="1"/>
</dbReference>
<dbReference type="InterPro" id="IPR045621">
    <property type="entry name" value="BPD_transp_1_N"/>
</dbReference>
<feature type="transmembrane region" description="Helical" evidence="7">
    <location>
        <begin position="132"/>
        <end position="152"/>
    </location>
</feature>
<reference evidence="9 10" key="1">
    <citation type="submission" date="2014-04" db="EMBL/GenBank/DDBJ databases">
        <title>Draft genome sequence of Bacillus azotoformans MEV2011, a (co-) denitrifying strain unable to grow in the presence of oxygen.</title>
        <authorList>
            <person name="Nielsen M."/>
            <person name="Schreiber L."/>
            <person name="Finster K."/>
            <person name="Schramm A."/>
        </authorList>
    </citation>
    <scope>NUCLEOTIDE SEQUENCE [LARGE SCALE GENOMIC DNA]</scope>
    <source>
        <strain evidence="9 10">MEV2011</strain>
    </source>
</reference>
<evidence type="ECO:0000313" key="9">
    <source>
        <dbReference type="EMBL" id="KEF38342.1"/>
    </source>
</evidence>
<keyword evidence="4 7" id="KW-0812">Transmembrane</keyword>
<evidence type="ECO:0000256" key="2">
    <source>
        <dbReference type="ARBA" id="ARBA00022448"/>
    </source>
</evidence>
<feature type="domain" description="ABC transmembrane type-1" evidence="8">
    <location>
        <begin position="93"/>
        <end position="294"/>
    </location>
</feature>
<dbReference type="OrthoDB" id="9773683at2"/>
<dbReference type="GO" id="GO:0055085">
    <property type="term" value="P:transmembrane transport"/>
    <property type="evidence" value="ECO:0007669"/>
    <property type="project" value="InterPro"/>
</dbReference>
<dbReference type="PATRIC" id="fig|1348973.3.peg.2301"/>
<evidence type="ECO:0000256" key="6">
    <source>
        <dbReference type="ARBA" id="ARBA00023136"/>
    </source>
</evidence>
<dbReference type="AlphaFoldDB" id="A0A072NM58"/>
<dbReference type="EMBL" id="JJRY01000008">
    <property type="protein sequence ID" value="KEF38342.1"/>
    <property type="molecule type" value="Genomic_DNA"/>
</dbReference>
<sequence>MVRYLLGRFFYMLITFLIIATLTFFLMQTLPGTPFNDEKLTETQIELMNQRYGLDKPVVVQYVIYIKNLFQGDLGVSFQFDGRPVAKIIGERIPVSAFLGSQALLFGTLIGLVLGILSALRHNTMIDYGAMVIAVIGLSIPSFVFAGLLQYWVSVRWKLLPAAFWESYEYTILPTISLSVFVIAQVARFMRTEMLEVLGQDYITTAKAKGMSQVVIVLKHTIRNALIPVITILGPLAVNIMTGSLVIEKIFGVQGLGEQFVLSIMTNDYPVIMGTTLFYAALFIGIVFIVDVLYCLIDPRIRIAGGNRE</sequence>
<dbReference type="Proteomes" id="UP000027936">
    <property type="component" value="Unassembled WGS sequence"/>
</dbReference>
<dbReference type="GO" id="GO:0005886">
    <property type="term" value="C:plasma membrane"/>
    <property type="evidence" value="ECO:0007669"/>
    <property type="project" value="UniProtKB-SubCell"/>
</dbReference>
<dbReference type="PANTHER" id="PTHR43163">
    <property type="entry name" value="DIPEPTIDE TRANSPORT SYSTEM PERMEASE PROTEIN DPPB-RELATED"/>
    <property type="match status" value="1"/>
</dbReference>
<feature type="transmembrane region" description="Helical" evidence="7">
    <location>
        <begin position="9"/>
        <end position="27"/>
    </location>
</feature>
<gene>
    <name evidence="9" type="ORF">M670_02384</name>
</gene>
<dbReference type="SUPFAM" id="SSF161098">
    <property type="entry name" value="MetI-like"/>
    <property type="match status" value="1"/>
</dbReference>
<comment type="caution">
    <text evidence="9">The sequence shown here is derived from an EMBL/GenBank/DDBJ whole genome shotgun (WGS) entry which is preliminary data.</text>
</comment>
<dbReference type="RefSeq" id="WP_035195737.1">
    <property type="nucleotide sequence ID" value="NZ_JJRY01000008.1"/>
</dbReference>
<protein>
    <submittedName>
        <fullName evidence="9">ABC-type dipeptide/oligopeptide/nickel transport system, permease component</fullName>
    </submittedName>
</protein>
<feature type="transmembrane region" description="Helical" evidence="7">
    <location>
        <begin position="225"/>
        <end position="247"/>
    </location>
</feature>
<dbReference type="NCBIfam" id="NF045471">
    <property type="entry name" value="Opp3B"/>
    <property type="match status" value="1"/>
</dbReference>
<dbReference type="Gene3D" id="1.10.3720.10">
    <property type="entry name" value="MetI-like"/>
    <property type="match status" value="1"/>
</dbReference>
<evidence type="ECO:0000259" key="8">
    <source>
        <dbReference type="PROSITE" id="PS50928"/>
    </source>
</evidence>
<dbReference type="Pfam" id="PF00528">
    <property type="entry name" value="BPD_transp_1"/>
    <property type="match status" value="1"/>
</dbReference>
<dbReference type="InterPro" id="IPR000515">
    <property type="entry name" value="MetI-like"/>
</dbReference>
<evidence type="ECO:0000256" key="7">
    <source>
        <dbReference type="RuleBase" id="RU363032"/>
    </source>
</evidence>